<dbReference type="InterPro" id="IPR024712">
    <property type="entry name" value="Catalase_clade2"/>
</dbReference>
<comment type="similarity">
    <text evidence="2">Belongs to the catalase family. HPII subfamily.</text>
</comment>
<dbReference type="Gene3D" id="2.40.180.10">
    <property type="entry name" value="Catalase core domain"/>
    <property type="match status" value="1"/>
</dbReference>
<evidence type="ECO:0000256" key="16">
    <source>
        <dbReference type="SAM" id="MobiDB-lite"/>
    </source>
</evidence>
<dbReference type="GO" id="GO:0004096">
    <property type="term" value="F:catalase activity"/>
    <property type="evidence" value="ECO:0007669"/>
    <property type="project" value="UniProtKB-UniRule"/>
</dbReference>
<dbReference type="InterPro" id="IPR002226">
    <property type="entry name" value="Catalase_haem_BS"/>
</dbReference>
<evidence type="ECO:0000256" key="2">
    <source>
        <dbReference type="ARBA" id="ARBA00010660"/>
    </source>
</evidence>
<evidence type="ECO:0000256" key="14">
    <source>
        <dbReference type="PIRSR" id="PIRSR038927-4"/>
    </source>
</evidence>
<feature type="compositionally biased region" description="Basic and acidic residues" evidence="16">
    <location>
        <begin position="1"/>
        <end position="22"/>
    </location>
</feature>
<dbReference type="InterPro" id="IPR018028">
    <property type="entry name" value="Catalase"/>
</dbReference>
<evidence type="ECO:0000256" key="12">
    <source>
        <dbReference type="PIRSR" id="PIRSR038927-2"/>
    </source>
</evidence>
<dbReference type="PRINTS" id="PR00067">
    <property type="entry name" value="CATALASE"/>
</dbReference>
<feature type="active site" evidence="11">
    <location>
        <position position="70"/>
    </location>
</feature>
<dbReference type="CDD" id="cd08155">
    <property type="entry name" value="catalase_clade_2"/>
    <property type="match status" value="1"/>
</dbReference>
<evidence type="ECO:0000256" key="3">
    <source>
        <dbReference type="ARBA" id="ARBA00012314"/>
    </source>
</evidence>
<dbReference type="Proteomes" id="UP000198312">
    <property type="component" value="Chromosome"/>
</dbReference>
<reference evidence="18 19" key="1">
    <citation type="submission" date="2017-07" db="EMBL/GenBank/DDBJ databases">
        <title>Virgibacillus sp. LM2416.</title>
        <authorList>
            <person name="Tak E.J."/>
            <person name="Bae J.-W."/>
        </authorList>
    </citation>
    <scope>NUCLEOTIDE SEQUENCE [LARGE SCALE GENOMIC DNA]</scope>
    <source>
        <strain evidence="18 19">LM2416</strain>
    </source>
</reference>
<dbReference type="PANTHER" id="PTHR42821">
    <property type="entry name" value="CATALASE"/>
    <property type="match status" value="1"/>
</dbReference>
<feature type="region of interest" description="Disordered" evidence="16">
    <location>
        <begin position="1"/>
        <end position="30"/>
    </location>
</feature>
<comment type="cofactor">
    <cofactor evidence="1 10 12">
        <name>heme</name>
        <dbReference type="ChEBI" id="CHEBI:30413"/>
    </cofactor>
</comment>
<dbReference type="PROSITE" id="PS00438">
    <property type="entry name" value="CATALASE_2"/>
    <property type="match status" value="1"/>
</dbReference>
<keyword evidence="8 10" id="KW-0408">Iron</keyword>
<dbReference type="EMBL" id="CP022315">
    <property type="protein sequence ID" value="ASK61939.1"/>
    <property type="molecule type" value="Genomic_DNA"/>
</dbReference>
<dbReference type="Pfam" id="PF18011">
    <property type="entry name" value="Catalase_C"/>
    <property type="match status" value="1"/>
</dbReference>
<keyword evidence="7 10" id="KW-0560">Oxidoreductase</keyword>
<evidence type="ECO:0000256" key="8">
    <source>
        <dbReference type="ARBA" id="ARBA00023004"/>
    </source>
</evidence>
<dbReference type="InterPro" id="IPR010582">
    <property type="entry name" value="Catalase_immune_responsive"/>
</dbReference>
<evidence type="ECO:0000259" key="17">
    <source>
        <dbReference type="SMART" id="SM01060"/>
    </source>
</evidence>
<dbReference type="PROSITE" id="PS51402">
    <property type="entry name" value="CATALASE_3"/>
    <property type="match status" value="1"/>
</dbReference>
<feature type="binding site" evidence="13">
    <location>
        <position position="353"/>
    </location>
    <ligand>
        <name>heme</name>
        <dbReference type="ChEBI" id="CHEBI:30413"/>
    </ligand>
</feature>
<evidence type="ECO:0000256" key="1">
    <source>
        <dbReference type="ARBA" id="ARBA00001971"/>
    </source>
</evidence>
<keyword evidence="9 10" id="KW-0376">Hydrogen peroxide</keyword>
<feature type="cross-link" description="3'-histidyl-3-tyrosine (His-Tyr)" evidence="14">
    <location>
        <begin position="334"/>
        <end position="357"/>
    </location>
</feature>
<keyword evidence="5 10" id="KW-0349">Heme</keyword>
<organism evidence="18 19">
    <name type="scientific">Virgibacillus phasianinus</name>
    <dbReference type="NCBI Taxonomy" id="2017483"/>
    <lineage>
        <taxon>Bacteria</taxon>
        <taxon>Bacillati</taxon>
        <taxon>Bacillota</taxon>
        <taxon>Bacilli</taxon>
        <taxon>Bacillales</taxon>
        <taxon>Bacillaceae</taxon>
        <taxon>Virgibacillus</taxon>
    </lineage>
</organism>
<feature type="active site" evidence="11">
    <location>
        <position position="143"/>
    </location>
</feature>
<evidence type="ECO:0000256" key="13">
    <source>
        <dbReference type="PIRSR" id="PIRSR038927-3"/>
    </source>
</evidence>
<dbReference type="OrthoDB" id="9760293at2"/>
<feature type="binding site" evidence="13">
    <location>
        <position position="67"/>
    </location>
    <ligand>
        <name>heme</name>
        <dbReference type="ChEBI" id="CHEBI:30413"/>
    </ligand>
</feature>
<dbReference type="InterPro" id="IPR024708">
    <property type="entry name" value="Catalase_AS"/>
</dbReference>
<dbReference type="EC" id="1.11.1.6" evidence="3 10"/>
<feature type="binding site" evidence="13">
    <location>
        <position position="107"/>
    </location>
    <ligand>
        <name>heme</name>
        <dbReference type="ChEBI" id="CHEBI:30413"/>
    </ligand>
</feature>
<dbReference type="SUPFAM" id="SSF56634">
    <property type="entry name" value="Heme-dependent catalase-like"/>
    <property type="match status" value="1"/>
</dbReference>
<dbReference type="CDD" id="cd03132">
    <property type="entry name" value="GATase1_catalase"/>
    <property type="match status" value="1"/>
</dbReference>
<keyword evidence="4 10" id="KW-0575">Peroxidase</keyword>
<evidence type="ECO:0000256" key="4">
    <source>
        <dbReference type="ARBA" id="ARBA00022559"/>
    </source>
</evidence>
<evidence type="ECO:0000313" key="18">
    <source>
        <dbReference type="EMBL" id="ASK61939.1"/>
    </source>
</evidence>
<accession>A0A220U1F6</accession>
<dbReference type="Pfam" id="PF06628">
    <property type="entry name" value="Catalase-rel"/>
    <property type="match status" value="1"/>
</dbReference>
<evidence type="ECO:0000256" key="11">
    <source>
        <dbReference type="PIRSR" id="PIRSR038927-1"/>
    </source>
</evidence>
<dbReference type="GO" id="GO:0020037">
    <property type="term" value="F:heme binding"/>
    <property type="evidence" value="ECO:0007669"/>
    <property type="project" value="UniProtKB-UniRule"/>
</dbReference>
<sequence>MSKNKKNEQLDQFRAEDKDKKMTTNQGLNVSEDEFSLKAGERGPTLMEDFHFREKMTHFDHERIPERIVHARGYAAHGEFELYESMKEYTKAGFLQDPAKKTPVFVRFSTVAGSRGSGELARDARGFATKFYTEEGNYDLVGNNIPVFFIQDAMKFPDLVHALKPEPHNEIPQAASAHDTFWDFVANNQEAAHMVMWAMSDRAIPRSFRMMEGFGVHTFRFVNDQGKAHFVKFHWKPMLGTHSVVWDEAQKINGKNPDFHRADMFEAIESGNYPEYELGAQIIDESDEFKFDFDILDPTKLWPEEDVPVKIIGKMTLNRNVDNVFAETEQVAFHPGHVVPGIDFTNDPLLQGRLFSYTDTQLSRLGGPNFHELPINRPVCPFHNNQRDGIARQTINQGQVSYHNNSLAGNTPAPSSWEEGGYVHYQEKVEGRKVRARSESFKDHFSQATLFWNSMSDAEREHIKAAFSFELGKVESESVQQQVVDMFANVSMELAKPVADAIGVMPPEKGESDVIKSSPALSQENTSKKAATRKVAVLLGDGFKGSEVSEVLNTLKADGAVPEIVSEKLGMVTGDDGNIVDVDHTFLTGESVLFDAIYVVGGENVSGKFHRETAYFINEAFSHFKPIGGTHEGKKWLEASGKAKSTGVIVDDDMKEFATSFVKAIAAHRFWDRVIE</sequence>
<evidence type="ECO:0000256" key="5">
    <source>
        <dbReference type="ARBA" id="ARBA00022617"/>
    </source>
</evidence>
<dbReference type="InterPro" id="IPR029062">
    <property type="entry name" value="Class_I_gatase-like"/>
</dbReference>
<evidence type="ECO:0000256" key="6">
    <source>
        <dbReference type="ARBA" id="ARBA00022723"/>
    </source>
</evidence>
<evidence type="ECO:0000313" key="19">
    <source>
        <dbReference type="Proteomes" id="UP000198312"/>
    </source>
</evidence>
<dbReference type="InterPro" id="IPR020835">
    <property type="entry name" value="Catalase_sf"/>
</dbReference>
<dbReference type="GO" id="GO:0006979">
    <property type="term" value="P:response to oxidative stress"/>
    <property type="evidence" value="ECO:0007669"/>
    <property type="project" value="InterPro"/>
</dbReference>
<gene>
    <name evidence="18" type="ORF">CFK37_07085</name>
</gene>
<comment type="catalytic activity">
    <reaction evidence="10 15">
        <text>2 H2O2 = O2 + 2 H2O</text>
        <dbReference type="Rhea" id="RHEA:20309"/>
        <dbReference type="ChEBI" id="CHEBI:15377"/>
        <dbReference type="ChEBI" id="CHEBI:15379"/>
        <dbReference type="ChEBI" id="CHEBI:16240"/>
        <dbReference type="EC" id="1.11.1.6"/>
    </reaction>
</comment>
<dbReference type="PIRSF" id="PIRSF038927">
    <property type="entry name" value="Catalase_clade2"/>
    <property type="match status" value="1"/>
</dbReference>
<feature type="binding site" evidence="13">
    <location>
        <position position="364"/>
    </location>
    <ligand>
        <name>heme</name>
        <dbReference type="ChEBI" id="CHEBI:30413"/>
    </ligand>
</feature>
<dbReference type="GO" id="GO:0042744">
    <property type="term" value="P:hydrogen peroxide catabolic process"/>
    <property type="evidence" value="ECO:0007669"/>
    <property type="project" value="UniProtKB-UniRule"/>
</dbReference>
<dbReference type="InterPro" id="IPR011614">
    <property type="entry name" value="Catalase_core"/>
</dbReference>
<evidence type="ECO:0000256" key="15">
    <source>
        <dbReference type="RuleBase" id="RU000498"/>
    </source>
</evidence>
<dbReference type="SMART" id="SM01060">
    <property type="entry name" value="Catalase"/>
    <property type="match status" value="1"/>
</dbReference>
<keyword evidence="19" id="KW-1185">Reference proteome</keyword>
<dbReference type="GO" id="GO:0005829">
    <property type="term" value="C:cytosol"/>
    <property type="evidence" value="ECO:0007669"/>
    <property type="project" value="TreeGrafter"/>
</dbReference>
<dbReference type="AlphaFoldDB" id="A0A220U1F6"/>
<dbReference type="Pfam" id="PF00199">
    <property type="entry name" value="Catalase"/>
    <property type="match status" value="1"/>
</dbReference>
<dbReference type="RefSeq" id="WP_089061199.1">
    <property type="nucleotide sequence ID" value="NZ_CP022315.1"/>
</dbReference>
<dbReference type="InterPro" id="IPR043156">
    <property type="entry name" value="Catalase_clade2_helical"/>
</dbReference>
<dbReference type="GO" id="GO:0046872">
    <property type="term" value="F:metal ion binding"/>
    <property type="evidence" value="ECO:0007669"/>
    <property type="project" value="UniProtKB-KW"/>
</dbReference>
<evidence type="ECO:0000256" key="10">
    <source>
        <dbReference type="PIRNR" id="PIRNR038927"/>
    </source>
</evidence>
<comment type="function">
    <text evidence="10">Decomposes hydrogen peroxide into water and oxygen; serves to protect cells from the toxic effects of hydrogen peroxide.</text>
</comment>
<dbReference type="KEGG" id="vil:CFK37_07085"/>
<feature type="domain" description="Catalase core" evidence="17">
    <location>
        <begin position="23"/>
        <end position="411"/>
    </location>
</feature>
<dbReference type="InterPro" id="IPR041399">
    <property type="entry name" value="Catalase_large_C"/>
</dbReference>
<feature type="binding site" description="axial binding residue" evidence="12">
    <location>
        <position position="357"/>
    </location>
    <ligand>
        <name>heme</name>
        <dbReference type="ChEBI" id="CHEBI:30413"/>
    </ligand>
    <ligandPart>
        <name>Fe</name>
        <dbReference type="ChEBI" id="CHEBI:18248"/>
    </ligandPart>
</feature>
<dbReference type="PROSITE" id="PS00437">
    <property type="entry name" value="CATALASE_1"/>
    <property type="match status" value="1"/>
</dbReference>
<dbReference type="Gene3D" id="1.20.1370.20">
    <property type="match status" value="1"/>
</dbReference>
<dbReference type="SUPFAM" id="SSF52317">
    <property type="entry name" value="Class I glutamine amidotransferase-like"/>
    <property type="match status" value="1"/>
</dbReference>
<evidence type="ECO:0000256" key="9">
    <source>
        <dbReference type="ARBA" id="ARBA00023324"/>
    </source>
</evidence>
<dbReference type="Gene3D" id="3.40.50.880">
    <property type="match status" value="1"/>
</dbReference>
<keyword evidence="6 10" id="KW-0479">Metal-binding</keyword>
<dbReference type="FunFam" id="2.40.180.10:FF:000003">
    <property type="entry name" value="Catalase"/>
    <property type="match status" value="1"/>
</dbReference>
<evidence type="ECO:0000256" key="7">
    <source>
        <dbReference type="ARBA" id="ARBA00023002"/>
    </source>
</evidence>
<feature type="binding site" evidence="13">
    <location>
        <position position="156"/>
    </location>
    <ligand>
        <name>heme</name>
        <dbReference type="ChEBI" id="CHEBI:30413"/>
    </ligand>
</feature>
<proteinExistence type="inferred from homology"/>
<name>A0A220U1F6_9BACI</name>
<dbReference type="PANTHER" id="PTHR42821:SF1">
    <property type="entry name" value="CATALASE-B"/>
    <property type="match status" value="1"/>
</dbReference>
<protein>
    <recommendedName>
        <fullName evidence="3 10">Catalase</fullName>
        <ecNumber evidence="3 10">1.11.1.6</ecNumber>
    </recommendedName>
</protein>